<protein>
    <recommendedName>
        <fullName evidence="4">LPP20 lipoprotein</fullName>
    </recommendedName>
</protein>
<evidence type="ECO:0000256" key="1">
    <source>
        <dbReference type="SAM" id="SignalP"/>
    </source>
</evidence>
<dbReference type="STRING" id="1817883.A3G31_06935"/>
<name>A0A1F7SG53_9BACT</name>
<evidence type="ECO:0008006" key="4">
    <source>
        <dbReference type="Google" id="ProtNLM"/>
    </source>
</evidence>
<sequence length="291" mass="32917">MKKITLFLLISFAAVAIFLSFQKPCHSKDLVQNFKTGKINWTKGVIVAWGDGYAPNDVADKNLARELAKRVAILDARKNLIEIVKSVRLDSKLSIEDIAKSWDMAEENLKRASFVSKARTDFIADNRARATLELKIYGMLADTVYPFASEPEIKESEKERFPPFEGKELSAEKAKTDSLYSGIIIDARNLEAKPALFPKIFNEKDELIYNYSKVDYPYAVEQGMVRYTKDLKSARKDERVSPKPLVLRAVAVKGEEKTNIVINTDDSKKLMKEEKNSGFLKQGKVVIVVDK</sequence>
<organism evidence="2 3">
    <name type="scientific">Candidatus Schekmanbacteria bacterium RIFCSPLOWO2_12_FULL_38_15</name>
    <dbReference type="NCBI Taxonomy" id="1817883"/>
    <lineage>
        <taxon>Bacteria</taxon>
        <taxon>Candidatus Schekmaniibacteriota</taxon>
    </lineage>
</organism>
<dbReference type="Proteomes" id="UP000178082">
    <property type="component" value="Unassembled WGS sequence"/>
</dbReference>
<comment type="caution">
    <text evidence="2">The sequence shown here is derived from an EMBL/GenBank/DDBJ whole genome shotgun (WGS) entry which is preliminary data.</text>
</comment>
<reference evidence="2 3" key="1">
    <citation type="journal article" date="2016" name="Nat. Commun.">
        <title>Thousands of microbial genomes shed light on interconnected biogeochemical processes in an aquifer system.</title>
        <authorList>
            <person name="Anantharaman K."/>
            <person name="Brown C.T."/>
            <person name="Hug L.A."/>
            <person name="Sharon I."/>
            <person name="Castelle C.J."/>
            <person name="Probst A.J."/>
            <person name="Thomas B.C."/>
            <person name="Singh A."/>
            <person name="Wilkins M.J."/>
            <person name="Karaoz U."/>
            <person name="Brodie E.L."/>
            <person name="Williams K.H."/>
            <person name="Hubbard S.S."/>
            <person name="Banfield J.F."/>
        </authorList>
    </citation>
    <scope>NUCLEOTIDE SEQUENCE [LARGE SCALE GENOMIC DNA]</scope>
</reference>
<feature type="chain" id="PRO_5009532373" description="LPP20 lipoprotein" evidence="1">
    <location>
        <begin position="28"/>
        <end position="291"/>
    </location>
</feature>
<keyword evidence="1" id="KW-0732">Signal</keyword>
<proteinExistence type="predicted"/>
<dbReference type="EMBL" id="MGDI01000033">
    <property type="protein sequence ID" value="OGL52147.1"/>
    <property type="molecule type" value="Genomic_DNA"/>
</dbReference>
<evidence type="ECO:0000313" key="3">
    <source>
        <dbReference type="Proteomes" id="UP000178082"/>
    </source>
</evidence>
<gene>
    <name evidence="2" type="ORF">A3G31_06935</name>
</gene>
<feature type="signal peptide" evidence="1">
    <location>
        <begin position="1"/>
        <end position="27"/>
    </location>
</feature>
<evidence type="ECO:0000313" key="2">
    <source>
        <dbReference type="EMBL" id="OGL52147.1"/>
    </source>
</evidence>
<accession>A0A1F7SG53</accession>
<dbReference type="AlphaFoldDB" id="A0A1F7SG53"/>